<sequence length="473" mass="53012">MSGVNFRPSYLCCCSGLAIRDDTADWASEEFAEASLGDARLSQRLVALARQLAISPHTSLPQALSPAELKAAYRFFDNDQVDTNGVLAPHIAQTLHRMEQLPVVLAIQDTTEFNLTHLHATEGLGRCTGGNERGFLMHSLLAVSPEGLPLGVLGMKTWTRAEATKGSAAQRKSRPVHEKESAKWIEGLAHLSALKSRCAQTQLVGIGDRESDVYELFAAERPDGVDWLVRAAWNRCARHPQRYLWQAVLDTPATGYTELLIPARGARTLRTARLTLRYAPVRLQPPQTRAGLPEQNVFAVHVIEDEPPAGIEPLEWMLLSSVPTHSPEQALERLQWYARRWTIETWHRVLKSGCRIEARQFGTLERFVRATSLFAVIAWRILYTTLLARLDGELPCEVVLQPIEWQALYCRVHRTTRPPDKAPSLNQAVLWIATLGGYLNRRSDPPPGATVIWRGFFVLHEITEMFRIFSSGP</sequence>
<dbReference type="RefSeq" id="WP_013954029.1">
    <property type="nucleotide sequence ID" value="NC_015723.1"/>
</dbReference>
<evidence type="ECO:0000259" key="2">
    <source>
        <dbReference type="Pfam" id="PF14706"/>
    </source>
</evidence>
<dbReference type="HOGENOM" id="CLU_045115_0_0_4"/>
<dbReference type="PANTHER" id="PTHR37319">
    <property type="entry name" value="TRANSPOSASE"/>
    <property type="match status" value="1"/>
</dbReference>
<dbReference type="InterPro" id="IPR038215">
    <property type="entry name" value="TN5-like_N_sf"/>
</dbReference>
<dbReference type="Pfam" id="PF02281">
    <property type="entry name" value="Dimer_Tnp_Tn5"/>
    <property type="match status" value="1"/>
</dbReference>
<gene>
    <name evidence="3" type="primary">tnpA2</name>
    <name evidence="3" type="ordered locus">CNE_2c24130</name>
</gene>
<dbReference type="Pfam" id="PF14706">
    <property type="entry name" value="Tnp_DNA_bind"/>
    <property type="match status" value="1"/>
</dbReference>
<dbReference type="SUPFAM" id="SSF53098">
    <property type="entry name" value="Ribonuclease H-like"/>
    <property type="match status" value="1"/>
</dbReference>
<dbReference type="AlphaFoldDB" id="F8GMD2"/>
<organism evidence="3 4">
    <name type="scientific">Cupriavidus necator (strain ATCC 43291 / DSM 13513 / CCUG 52238 / LMG 8453 / N-1)</name>
    <name type="common">Ralstonia eutropha</name>
    <dbReference type="NCBI Taxonomy" id="1042878"/>
    <lineage>
        <taxon>Bacteria</taxon>
        <taxon>Pseudomonadati</taxon>
        <taxon>Pseudomonadota</taxon>
        <taxon>Betaproteobacteria</taxon>
        <taxon>Burkholderiales</taxon>
        <taxon>Burkholderiaceae</taxon>
        <taxon>Cupriavidus</taxon>
    </lineage>
</organism>
<dbReference type="InterPro" id="IPR003201">
    <property type="entry name" value="Transposase_Tn5"/>
</dbReference>
<protein>
    <submittedName>
        <fullName evidence="3">Transposase for transposon Tn5</fullName>
        <ecNumber evidence="3">3.1.-.-</ecNumber>
    </submittedName>
</protein>
<dbReference type="GO" id="GO:0016787">
    <property type="term" value="F:hydrolase activity"/>
    <property type="evidence" value="ECO:0007669"/>
    <property type="project" value="UniProtKB-KW"/>
</dbReference>
<dbReference type="NCBIfam" id="NF033590">
    <property type="entry name" value="transpos_IS4_3"/>
    <property type="match status" value="1"/>
</dbReference>
<dbReference type="Proteomes" id="UP000006798">
    <property type="component" value="Chromosome 2"/>
</dbReference>
<dbReference type="InterPro" id="IPR014737">
    <property type="entry name" value="Transposase_Tn5-like_C"/>
</dbReference>
<dbReference type="EC" id="3.1.-.-" evidence="3"/>
<reference evidence="3 4" key="1">
    <citation type="journal article" date="2011" name="J. Bacteriol.">
        <title>Complete genome sequence of the type strain Cupriavidus necator N-1.</title>
        <authorList>
            <person name="Poehlein A."/>
            <person name="Kusian B."/>
            <person name="Friedrich B."/>
            <person name="Daniel R."/>
            <person name="Bowien B."/>
        </authorList>
    </citation>
    <scope>NUCLEOTIDE SEQUENCE [LARGE SCALE GENOMIC DNA]</scope>
    <source>
        <strain evidence="4">ATCC 43291 / DSM 13513 / CCUG 52238 / LMG 8453 / N-1</strain>
    </source>
</reference>
<feature type="domain" description="Transposase Tn5 dimerisation" evidence="1">
    <location>
        <begin position="376"/>
        <end position="458"/>
    </location>
</feature>
<dbReference type="KEGG" id="cnc:CNE_2c24130"/>
<proteinExistence type="predicted"/>
<accession>F8GMD2</accession>
<dbReference type="Gene3D" id="1.10.740.10">
    <property type="entry name" value="Transferase Inhibitor Protein From Tn5, Chain"/>
    <property type="match status" value="1"/>
</dbReference>
<dbReference type="InterPro" id="IPR047768">
    <property type="entry name" value="Tn5p-like"/>
</dbReference>
<feature type="domain" description="Transposase Tn5-like N-terminal" evidence="2">
    <location>
        <begin position="24"/>
        <end position="81"/>
    </location>
</feature>
<dbReference type="InterPro" id="IPR014735">
    <property type="entry name" value="Transposase_Tn5-like_N"/>
</dbReference>
<dbReference type="Gene3D" id="1.10.246.40">
    <property type="entry name" value="Tn5 transposase, domain 1"/>
    <property type="match status" value="1"/>
</dbReference>
<keyword evidence="3" id="KW-0378">Hydrolase</keyword>
<evidence type="ECO:0000259" key="1">
    <source>
        <dbReference type="Pfam" id="PF02281"/>
    </source>
</evidence>
<dbReference type="InterPro" id="IPR012337">
    <property type="entry name" value="RNaseH-like_sf"/>
</dbReference>
<evidence type="ECO:0000313" key="4">
    <source>
        <dbReference type="Proteomes" id="UP000006798"/>
    </source>
</evidence>
<dbReference type="GeneID" id="34305367"/>
<dbReference type="EMBL" id="CP002878">
    <property type="protein sequence ID" value="AEI81360.1"/>
    <property type="molecule type" value="Genomic_DNA"/>
</dbReference>
<name>F8GMD2_CUPNN</name>
<dbReference type="PANTHER" id="PTHR37319:SF1">
    <property type="entry name" value="TRANSPOSASE TN5 DIMERISATION DOMAIN-CONTAINING PROTEIN"/>
    <property type="match status" value="1"/>
</dbReference>
<evidence type="ECO:0000313" key="3">
    <source>
        <dbReference type="EMBL" id="AEI81360.1"/>
    </source>
</evidence>
<dbReference type="InterPro" id="IPR054836">
    <property type="entry name" value="Tn5_transposase"/>
</dbReference>
<dbReference type="Gene3D" id="3.90.350.10">
    <property type="entry name" value="Transposase Inhibitor Protein From Tn5, Chain A, domain 1"/>
    <property type="match status" value="1"/>
</dbReference>